<keyword evidence="4" id="KW-1185">Reference proteome</keyword>
<dbReference type="InterPro" id="IPR019656">
    <property type="entry name" value="Uncharacterised_Ycf34"/>
</dbReference>
<evidence type="ECO:0000313" key="4">
    <source>
        <dbReference type="Proteomes" id="UP001295423"/>
    </source>
</evidence>
<accession>A0AAD2CTY5</accession>
<feature type="signal peptide" evidence="2">
    <location>
        <begin position="1"/>
        <end position="31"/>
    </location>
</feature>
<comment type="caution">
    <text evidence="3">The sequence shown here is derived from an EMBL/GenBank/DDBJ whole genome shotgun (WGS) entry which is preliminary data.</text>
</comment>
<dbReference type="Proteomes" id="UP001295423">
    <property type="component" value="Unassembled WGS sequence"/>
</dbReference>
<keyword evidence="2" id="KW-0732">Signal</keyword>
<feature type="compositionally biased region" description="Basic and acidic residues" evidence="1">
    <location>
        <begin position="140"/>
        <end position="161"/>
    </location>
</feature>
<feature type="region of interest" description="Disordered" evidence="1">
    <location>
        <begin position="140"/>
        <end position="167"/>
    </location>
</feature>
<dbReference type="EMBL" id="CAKOGP040001557">
    <property type="protein sequence ID" value="CAJ1945875.1"/>
    <property type="molecule type" value="Genomic_DNA"/>
</dbReference>
<protein>
    <submittedName>
        <fullName evidence="3">Uncharacterized protein</fullName>
    </submittedName>
</protein>
<proteinExistence type="predicted"/>
<evidence type="ECO:0000313" key="3">
    <source>
        <dbReference type="EMBL" id="CAJ1945875.1"/>
    </source>
</evidence>
<feature type="chain" id="PRO_5042176312" evidence="2">
    <location>
        <begin position="32"/>
        <end position="212"/>
    </location>
</feature>
<evidence type="ECO:0000256" key="2">
    <source>
        <dbReference type="SAM" id="SignalP"/>
    </source>
</evidence>
<dbReference type="Pfam" id="PF10718">
    <property type="entry name" value="Ycf34"/>
    <property type="match status" value="1"/>
</dbReference>
<gene>
    <name evidence="3" type="ORF">CYCCA115_LOCUS10018</name>
</gene>
<organism evidence="3 4">
    <name type="scientific">Cylindrotheca closterium</name>
    <dbReference type="NCBI Taxonomy" id="2856"/>
    <lineage>
        <taxon>Eukaryota</taxon>
        <taxon>Sar</taxon>
        <taxon>Stramenopiles</taxon>
        <taxon>Ochrophyta</taxon>
        <taxon>Bacillariophyta</taxon>
        <taxon>Bacillariophyceae</taxon>
        <taxon>Bacillariophycidae</taxon>
        <taxon>Bacillariales</taxon>
        <taxon>Bacillariaceae</taxon>
        <taxon>Cylindrotheca</taxon>
    </lineage>
</organism>
<name>A0AAD2CTY5_9STRA</name>
<sequence length="212" mass="24169">MMRFHDAYNNFILVVALLGLILQLQLDGVKAFAPRSEQSFLRPTLSTTTIRTIALQQQQQQQQQPRNPSSSSALNCICINCKYVTSCKAYHFVEEKHQQPHMTEDPTFEPRNGSPTIHVNVRIIRSSDDVKSEYERMYKEHEHETKKAEAEAGGGGDDKNAPLHGSAKYDLSPVTTYEYDVVKCEDYVEDMGCWVRNMPQEIKEANPDFVPT</sequence>
<evidence type="ECO:0000256" key="1">
    <source>
        <dbReference type="SAM" id="MobiDB-lite"/>
    </source>
</evidence>
<reference evidence="3" key="1">
    <citation type="submission" date="2023-08" db="EMBL/GenBank/DDBJ databases">
        <authorList>
            <person name="Audoor S."/>
            <person name="Bilcke G."/>
        </authorList>
    </citation>
    <scope>NUCLEOTIDE SEQUENCE</scope>
</reference>
<dbReference type="AlphaFoldDB" id="A0AAD2CTY5"/>